<proteinExistence type="predicted"/>
<dbReference type="EMBL" id="QSIF01000035">
    <property type="protein sequence ID" value="RHC71801.1"/>
    <property type="molecule type" value="Genomic_DNA"/>
</dbReference>
<accession>A0A414BCA6</accession>
<dbReference type="AlphaFoldDB" id="A0A414BCA6"/>
<dbReference type="Pfam" id="PF08902">
    <property type="entry name" value="DUF1848"/>
    <property type="match status" value="1"/>
</dbReference>
<evidence type="ECO:0000313" key="1">
    <source>
        <dbReference type="EMBL" id="RHC71801.1"/>
    </source>
</evidence>
<evidence type="ECO:0000313" key="2">
    <source>
        <dbReference type="Proteomes" id="UP000284514"/>
    </source>
</evidence>
<comment type="caution">
    <text evidence="1">The sequence shown here is derived from an EMBL/GenBank/DDBJ whole genome shotgun (WGS) entry which is preliminary data.</text>
</comment>
<dbReference type="Proteomes" id="UP000284514">
    <property type="component" value="Unassembled WGS sequence"/>
</dbReference>
<organism evidence="1 2">
    <name type="scientific">Bacteroides uniformis</name>
    <dbReference type="NCBI Taxonomy" id="820"/>
    <lineage>
        <taxon>Bacteria</taxon>
        <taxon>Pseudomonadati</taxon>
        <taxon>Bacteroidota</taxon>
        <taxon>Bacteroidia</taxon>
        <taxon>Bacteroidales</taxon>
        <taxon>Bacteroidaceae</taxon>
        <taxon>Bacteroides</taxon>
    </lineage>
</organism>
<dbReference type="InterPro" id="IPR014998">
    <property type="entry name" value="DUF1848"/>
</dbReference>
<sequence length="313" mass="36743">MILSASRRTDIPAFYSEWFINRLREGYVLIPNPYNTNQLSRISLSPQKIDCIVFWTKNALPLLRKLDVIEDLGYKDYYFEFTITAYDDKVEKYLPQKENVIEVFQRLSDRVGTNRVDWRFDPIIINEQFTESWILNRFEQLCKSLAEYTNKCIISFIDIYRHIRSNFTEIPLMVKENIVGNLVGIASAYNLKLYMCSENQDYSSYGLYHSTCIDKEKIESIIGYKLNARKDIGQRKNCGCIESIDIGVYNTCKHGCSYCYATEYSTISRNEEMQYNPCYPILTGYPTGKENIINKKTVSLKDYQYSMDCFKEI</sequence>
<reference evidence="1 2" key="1">
    <citation type="submission" date="2018-08" db="EMBL/GenBank/DDBJ databases">
        <title>A genome reference for cultivated species of the human gut microbiota.</title>
        <authorList>
            <person name="Zou Y."/>
            <person name="Xue W."/>
            <person name="Luo G."/>
        </authorList>
    </citation>
    <scope>NUCLEOTIDE SEQUENCE [LARGE SCALE GENOMIC DNA]</scope>
    <source>
        <strain evidence="1 2">AM34-25</strain>
    </source>
</reference>
<protein>
    <submittedName>
        <fullName evidence="1">DUF1848 domain-containing protein</fullName>
    </submittedName>
</protein>
<name>A0A414BCA6_BACUN</name>
<gene>
    <name evidence="1" type="ORF">DW831_16920</name>
</gene>